<sequence>MFVADCENHKIRRVEVATGEVTTVAGSGENGDADGVGEAAQFSYPTGIAISPDGSALFAADCCNYKIRRVDVATGAVTTIAGSGTWGSADGVGDAAEFHGPRSIAISRDGGALFVADQGHGKIRRVEVATGAVTTLAGSGTWGSADGVGDAAEFYCPRGIALSPDGGALFVADNGNHKIRRVEVATGEVTTLAGSGEAGSVDGVGEAAQFTNPKEVAISPDGSTLL</sequence>
<evidence type="ECO:0000256" key="1">
    <source>
        <dbReference type="ARBA" id="ARBA00022737"/>
    </source>
</evidence>
<reference evidence="3" key="1">
    <citation type="journal article" date="2013" name="Nature">
        <title>Pan genome of the phytoplankton Emiliania underpins its global distribution.</title>
        <authorList>
            <person name="Read B.A."/>
            <person name="Kegel J."/>
            <person name="Klute M.J."/>
            <person name="Kuo A."/>
            <person name="Lefebvre S.C."/>
            <person name="Maumus F."/>
            <person name="Mayer C."/>
            <person name="Miller J."/>
            <person name="Monier A."/>
            <person name="Salamov A."/>
            <person name="Young J."/>
            <person name="Aguilar M."/>
            <person name="Claverie J.M."/>
            <person name="Frickenhaus S."/>
            <person name="Gonzalez K."/>
            <person name="Herman E.K."/>
            <person name="Lin Y.C."/>
            <person name="Napier J."/>
            <person name="Ogata H."/>
            <person name="Sarno A.F."/>
            <person name="Shmutz J."/>
            <person name="Schroeder D."/>
            <person name="de Vargas C."/>
            <person name="Verret F."/>
            <person name="von Dassow P."/>
            <person name="Valentin K."/>
            <person name="Van de Peer Y."/>
            <person name="Wheeler G."/>
            <person name="Dacks J.B."/>
            <person name="Delwiche C.F."/>
            <person name="Dyhrman S.T."/>
            <person name="Glockner G."/>
            <person name="John U."/>
            <person name="Richards T."/>
            <person name="Worden A.Z."/>
            <person name="Zhang X."/>
            <person name="Grigoriev I.V."/>
            <person name="Allen A.E."/>
            <person name="Bidle K."/>
            <person name="Borodovsky M."/>
            <person name="Bowler C."/>
            <person name="Brownlee C."/>
            <person name="Cock J.M."/>
            <person name="Elias M."/>
            <person name="Gladyshev V.N."/>
            <person name="Groth M."/>
            <person name="Guda C."/>
            <person name="Hadaegh A."/>
            <person name="Iglesias-Rodriguez M.D."/>
            <person name="Jenkins J."/>
            <person name="Jones B.M."/>
            <person name="Lawson T."/>
            <person name="Leese F."/>
            <person name="Lindquist E."/>
            <person name="Lobanov A."/>
            <person name="Lomsadze A."/>
            <person name="Malik S.B."/>
            <person name="Marsh M.E."/>
            <person name="Mackinder L."/>
            <person name="Mock T."/>
            <person name="Mueller-Roeber B."/>
            <person name="Pagarete A."/>
            <person name="Parker M."/>
            <person name="Probert I."/>
            <person name="Quesneville H."/>
            <person name="Raines C."/>
            <person name="Rensing S.A."/>
            <person name="Riano-Pachon D.M."/>
            <person name="Richier S."/>
            <person name="Rokitta S."/>
            <person name="Shiraiwa Y."/>
            <person name="Soanes D.M."/>
            <person name="van der Giezen M."/>
            <person name="Wahlund T.M."/>
            <person name="Williams B."/>
            <person name="Wilson W."/>
            <person name="Wolfe G."/>
            <person name="Wurch L.L."/>
        </authorList>
    </citation>
    <scope>NUCLEOTIDE SEQUENCE</scope>
</reference>
<reference evidence="2" key="2">
    <citation type="submission" date="2024-10" db="UniProtKB">
        <authorList>
            <consortium name="EnsemblProtists"/>
        </authorList>
    </citation>
    <scope>IDENTIFICATION</scope>
</reference>
<dbReference type="OMA" id="PTENMIY"/>
<dbReference type="InterPro" id="IPR011042">
    <property type="entry name" value="6-blade_b-propeller_TolB-like"/>
</dbReference>
<proteinExistence type="predicted"/>
<dbReference type="STRING" id="2903.R1E0X3"/>
<dbReference type="KEGG" id="ehx:EMIHUDRAFT_46181"/>
<keyword evidence="1" id="KW-0677">Repeat</keyword>
<evidence type="ECO:0000313" key="3">
    <source>
        <dbReference type="Proteomes" id="UP000013827"/>
    </source>
</evidence>
<keyword evidence="3" id="KW-1185">Reference proteome</keyword>
<dbReference type="PANTHER" id="PTHR46388">
    <property type="entry name" value="NHL REPEAT-CONTAINING PROTEIN 2"/>
    <property type="match status" value="1"/>
</dbReference>
<dbReference type="AlphaFoldDB" id="A0A0D3JAB5"/>
<dbReference type="PANTHER" id="PTHR46388:SF2">
    <property type="entry name" value="NHL REPEAT-CONTAINING PROTEIN 2"/>
    <property type="match status" value="1"/>
</dbReference>
<dbReference type="Proteomes" id="UP000013827">
    <property type="component" value="Unassembled WGS sequence"/>
</dbReference>
<dbReference type="eggNOG" id="KOG2177">
    <property type="taxonomic scope" value="Eukaryota"/>
</dbReference>
<organism evidence="2 3">
    <name type="scientific">Emiliania huxleyi (strain CCMP1516)</name>
    <dbReference type="NCBI Taxonomy" id="280463"/>
    <lineage>
        <taxon>Eukaryota</taxon>
        <taxon>Haptista</taxon>
        <taxon>Haptophyta</taxon>
        <taxon>Prymnesiophyceae</taxon>
        <taxon>Isochrysidales</taxon>
        <taxon>Noelaerhabdaceae</taxon>
        <taxon>Emiliania</taxon>
    </lineage>
</organism>
<dbReference type="HOGENOM" id="CLU_008645_1_2_1"/>
<name>A0A0D3JAB5_EMIH1</name>
<dbReference type="InterPro" id="IPR001258">
    <property type="entry name" value="NHL_repeat"/>
</dbReference>
<dbReference type="SUPFAM" id="SSF101898">
    <property type="entry name" value="NHL repeat"/>
    <property type="match status" value="1"/>
</dbReference>
<dbReference type="EnsemblProtists" id="EOD20450">
    <property type="protein sequence ID" value="EOD20450"/>
    <property type="gene ID" value="EMIHUDRAFT_46181"/>
</dbReference>
<accession>A0A0D3JAB5</accession>
<dbReference type="PaxDb" id="2903-EOD20450"/>
<evidence type="ECO:0000313" key="2">
    <source>
        <dbReference type="EnsemblProtists" id="EOD20450"/>
    </source>
</evidence>
<protein>
    <recommendedName>
        <fullName evidence="4">SMP-30/Gluconolactonase/LRE-like region domain-containing protein</fullName>
    </recommendedName>
</protein>
<dbReference type="Pfam" id="PF01436">
    <property type="entry name" value="NHL"/>
    <property type="match status" value="1"/>
</dbReference>
<dbReference type="Gene3D" id="2.120.10.30">
    <property type="entry name" value="TolB, C-terminal domain"/>
    <property type="match status" value="3"/>
</dbReference>
<evidence type="ECO:0008006" key="4">
    <source>
        <dbReference type="Google" id="ProtNLM"/>
    </source>
</evidence>